<gene>
    <name evidence="2" type="ORF">ACFOSS_05595</name>
</gene>
<evidence type="ECO:0000313" key="2">
    <source>
        <dbReference type="EMBL" id="MFC3912937.1"/>
    </source>
</evidence>
<organism evidence="2 3">
    <name type="scientific">Pseudaeromonas sharmana</name>
    <dbReference type="NCBI Taxonomy" id="328412"/>
    <lineage>
        <taxon>Bacteria</taxon>
        <taxon>Pseudomonadati</taxon>
        <taxon>Pseudomonadota</taxon>
        <taxon>Gammaproteobacteria</taxon>
        <taxon>Aeromonadales</taxon>
        <taxon>Aeromonadaceae</taxon>
        <taxon>Pseudaeromonas</taxon>
    </lineage>
</organism>
<dbReference type="Pfam" id="PF04321">
    <property type="entry name" value="RmlD_sub_bind"/>
    <property type="match status" value="1"/>
</dbReference>
<protein>
    <submittedName>
        <fullName evidence="2">Sugar nucleotide-binding protein</fullName>
    </submittedName>
</protein>
<sequence length="250" mass="27582">MSRLLVTGLTGTLAPHLAAQAKRRGMDVLPWPRQTVSPDDATAGELFLSRVRPDAIAHLGMGSEAWAAQLAGYAARHALPFVFTSSAMVFSHEPPGPHRREDTPHTSDGYGLYKQRCEAAIVAANPAAAIARIGWQIDADARGNNMLAALDHWQAQQGEVAASRAWIPACSFMDDTAEALLQLLLTRASGLFHLDSNASEAWRFDELVTALALRFDRSWQIRVHEEYHHDQRLLGNEGYMPGLSRHLCRR</sequence>
<evidence type="ECO:0000313" key="3">
    <source>
        <dbReference type="Proteomes" id="UP001595692"/>
    </source>
</evidence>
<proteinExistence type="predicted"/>
<dbReference type="InterPro" id="IPR036291">
    <property type="entry name" value="NAD(P)-bd_dom_sf"/>
</dbReference>
<dbReference type="InterPro" id="IPR029903">
    <property type="entry name" value="RmlD-like-bd"/>
</dbReference>
<feature type="domain" description="RmlD-like substrate binding" evidence="1">
    <location>
        <begin position="67"/>
        <end position="202"/>
    </location>
</feature>
<dbReference type="SUPFAM" id="SSF51735">
    <property type="entry name" value="NAD(P)-binding Rossmann-fold domains"/>
    <property type="match status" value="1"/>
</dbReference>
<reference evidence="3" key="1">
    <citation type="journal article" date="2019" name="Int. J. Syst. Evol. Microbiol.">
        <title>The Global Catalogue of Microorganisms (GCM) 10K type strain sequencing project: providing services to taxonomists for standard genome sequencing and annotation.</title>
        <authorList>
            <consortium name="The Broad Institute Genomics Platform"/>
            <consortium name="The Broad Institute Genome Sequencing Center for Infectious Disease"/>
            <person name="Wu L."/>
            <person name="Ma J."/>
        </authorList>
    </citation>
    <scope>NUCLEOTIDE SEQUENCE [LARGE SCALE GENOMIC DNA]</scope>
    <source>
        <strain evidence="3">CCUG 54939</strain>
    </source>
</reference>
<keyword evidence="3" id="KW-1185">Reference proteome</keyword>
<evidence type="ECO:0000259" key="1">
    <source>
        <dbReference type="Pfam" id="PF04321"/>
    </source>
</evidence>
<accession>A0ABV8CL44</accession>
<name>A0ABV8CL44_9GAMM</name>
<dbReference type="Gene3D" id="3.40.50.720">
    <property type="entry name" value="NAD(P)-binding Rossmann-like Domain"/>
    <property type="match status" value="1"/>
</dbReference>
<dbReference type="Proteomes" id="UP001595692">
    <property type="component" value="Unassembled WGS sequence"/>
</dbReference>
<comment type="caution">
    <text evidence="2">The sequence shown here is derived from an EMBL/GenBank/DDBJ whole genome shotgun (WGS) entry which is preliminary data.</text>
</comment>
<dbReference type="EMBL" id="JBHSAF010000003">
    <property type="protein sequence ID" value="MFC3912937.1"/>
    <property type="molecule type" value="Genomic_DNA"/>
</dbReference>
<dbReference type="RefSeq" id="WP_377151154.1">
    <property type="nucleotide sequence ID" value="NZ_JBHSAF010000003.1"/>
</dbReference>